<keyword evidence="1" id="KW-0677">Repeat</keyword>
<dbReference type="OrthoDB" id="3628183at2"/>
<dbReference type="InterPro" id="IPR004176">
    <property type="entry name" value="Clp_R_N"/>
</dbReference>
<name>A0A3R8P340_9PSEU</name>
<gene>
    <name evidence="3" type="ORF">EIL87_16085</name>
</gene>
<feature type="domain" description="Clp R" evidence="2">
    <location>
        <begin position="2"/>
        <end position="176"/>
    </location>
</feature>
<dbReference type="PROSITE" id="PS51903">
    <property type="entry name" value="CLP_R"/>
    <property type="match status" value="1"/>
</dbReference>
<dbReference type="EMBL" id="RSAA01000015">
    <property type="protein sequence ID" value="RRO15552.1"/>
    <property type="molecule type" value="Genomic_DNA"/>
</dbReference>
<evidence type="ECO:0000259" key="2">
    <source>
        <dbReference type="PROSITE" id="PS51903"/>
    </source>
</evidence>
<accession>A0A3R8P340</accession>
<dbReference type="SUPFAM" id="SSF81923">
    <property type="entry name" value="Double Clp-N motif"/>
    <property type="match status" value="2"/>
</dbReference>
<protein>
    <recommendedName>
        <fullName evidence="2">Clp R domain-containing protein</fullName>
    </recommendedName>
</protein>
<organism evidence="3 4">
    <name type="scientific">Saccharopolyspora rhizosphaerae</name>
    <dbReference type="NCBI Taxonomy" id="2492662"/>
    <lineage>
        <taxon>Bacteria</taxon>
        <taxon>Bacillati</taxon>
        <taxon>Actinomycetota</taxon>
        <taxon>Actinomycetes</taxon>
        <taxon>Pseudonocardiales</taxon>
        <taxon>Pseudonocardiaceae</taxon>
        <taxon>Saccharopolyspora</taxon>
    </lineage>
</organism>
<proteinExistence type="predicted"/>
<comment type="caution">
    <text evidence="3">The sequence shown here is derived from an EMBL/GenBank/DDBJ whole genome shotgun (WGS) entry which is preliminary data.</text>
</comment>
<evidence type="ECO:0000313" key="3">
    <source>
        <dbReference type="EMBL" id="RRO15552.1"/>
    </source>
</evidence>
<dbReference type="AlphaFoldDB" id="A0A3R8P340"/>
<dbReference type="Pfam" id="PF02861">
    <property type="entry name" value="Clp_N"/>
    <property type="match status" value="2"/>
</dbReference>
<reference evidence="3 4" key="1">
    <citation type="submission" date="2018-11" db="EMBL/GenBank/DDBJ databases">
        <title>Saccharopolyspora rhizosphaerae sp. nov., an actinomycete isolated from rhizosphere soil in Thailand.</title>
        <authorList>
            <person name="Intra B."/>
            <person name="Euanorasetr J."/>
            <person name="Take A."/>
            <person name="Inahashi Y."/>
            <person name="Mori M."/>
            <person name="Panbangred W."/>
            <person name="Matsumoto A."/>
        </authorList>
    </citation>
    <scope>NUCLEOTIDE SEQUENCE [LARGE SCALE GENOMIC DNA]</scope>
    <source>
        <strain evidence="3 4">H219</strain>
    </source>
</reference>
<dbReference type="RefSeq" id="WP_125091350.1">
    <property type="nucleotide sequence ID" value="NZ_RSAA01000015.1"/>
</dbReference>
<dbReference type="Gene3D" id="1.10.1780.10">
    <property type="entry name" value="Clp, N-terminal domain"/>
    <property type="match status" value="2"/>
</dbReference>
<evidence type="ECO:0000256" key="1">
    <source>
        <dbReference type="PROSITE-ProRule" id="PRU01251"/>
    </source>
</evidence>
<sequence length="177" mass="18986">MFERFTREARESVIVAQETSRSLQSPHIDTRHLLAGLASGGVAARALRSCGVEPAELNARIRDDLTRPDLDAEALAALGIDLDAVSARADEIFGAGALRRAGGRKGRGHVPFTKDAKKALELALREAIRLKHRAIDSRHVLLGLLRADCPGRTVLGTTGIDLDDLRAALEIPEAKSA</sequence>
<keyword evidence="4" id="KW-1185">Reference proteome</keyword>
<dbReference type="InterPro" id="IPR036628">
    <property type="entry name" value="Clp_N_dom_sf"/>
</dbReference>
<evidence type="ECO:0000313" key="4">
    <source>
        <dbReference type="Proteomes" id="UP000274515"/>
    </source>
</evidence>
<dbReference type="Proteomes" id="UP000274515">
    <property type="component" value="Unassembled WGS sequence"/>
</dbReference>